<evidence type="ECO:0000256" key="4">
    <source>
        <dbReference type="RuleBase" id="RU003704"/>
    </source>
</evidence>
<name>A0ABY2E588_9MICO</name>
<keyword evidence="7" id="KW-1185">Reference proteome</keyword>
<gene>
    <name evidence="6" type="ORF">EXU48_05635</name>
</gene>
<evidence type="ECO:0000256" key="3">
    <source>
        <dbReference type="ARBA" id="ARBA00022777"/>
    </source>
</evidence>
<dbReference type="Proteomes" id="UP000504882">
    <property type="component" value="Unassembled WGS sequence"/>
</dbReference>
<dbReference type="PRINTS" id="PR00990">
    <property type="entry name" value="RIBOKINASE"/>
</dbReference>
<dbReference type="EMBL" id="SMNA01000003">
    <property type="protein sequence ID" value="TDE95751.1"/>
    <property type="molecule type" value="Genomic_DNA"/>
</dbReference>
<proteinExistence type="inferred from homology"/>
<dbReference type="RefSeq" id="WP_133106680.1">
    <property type="nucleotide sequence ID" value="NZ_SMNA01000003.1"/>
</dbReference>
<dbReference type="PANTHER" id="PTHR43320:SF2">
    <property type="entry name" value="2-DEHYDRO-3-DEOXYGLUCONOKINASE_2-DEHYDRO-3-DEOXYGALACTONOKINASE"/>
    <property type="match status" value="1"/>
</dbReference>
<keyword evidence="2 4" id="KW-0808">Transferase</keyword>
<evidence type="ECO:0000313" key="7">
    <source>
        <dbReference type="Proteomes" id="UP000504882"/>
    </source>
</evidence>
<dbReference type="PANTHER" id="PTHR43320">
    <property type="entry name" value="SUGAR KINASE"/>
    <property type="match status" value="1"/>
</dbReference>
<dbReference type="CDD" id="cd01166">
    <property type="entry name" value="KdgK"/>
    <property type="match status" value="1"/>
</dbReference>
<accession>A0ABY2E588</accession>
<evidence type="ECO:0000256" key="2">
    <source>
        <dbReference type="ARBA" id="ARBA00022679"/>
    </source>
</evidence>
<dbReference type="InterPro" id="IPR002139">
    <property type="entry name" value="Ribo/fructo_kinase"/>
</dbReference>
<keyword evidence="3 4" id="KW-0418">Kinase</keyword>
<dbReference type="GO" id="GO:0016301">
    <property type="term" value="F:kinase activity"/>
    <property type="evidence" value="ECO:0007669"/>
    <property type="project" value="UniProtKB-KW"/>
</dbReference>
<evidence type="ECO:0000313" key="6">
    <source>
        <dbReference type="EMBL" id="TDE95751.1"/>
    </source>
</evidence>
<comment type="similarity">
    <text evidence="1 4">Belongs to the carbohydrate kinase PfkB family.</text>
</comment>
<dbReference type="InterPro" id="IPR011611">
    <property type="entry name" value="PfkB_dom"/>
</dbReference>
<reference evidence="6 7" key="1">
    <citation type="submission" date="2019-03" db="EMBL/GenBank/DDBJ databases">
        <title>Genomic features of bacteria from cold environments.</title>
        <authorList>
            <person name="Shen L."/>
        </authorList>
    </citation>
    <scope>NUCLEOTIDE SEQUENCE [LARGE SCALE GENOMIC DNA]</scope>
    <source>
        <strain evidence="7">T3246-1</strain>
    </source>
</reference>
<organism evidence="6 7">
    <name type="scientific">Occultella glacieicola</name>
    <dbReference type="NCBI Taxonomy" id="2518684"/>
    <lineage>
        <taxon>Bacteria</taxon>
        <taxon>Bacillati</taxon>
        <taxon>Actinomycetota</taxon>
        <taxon>Actinomycetes</taxon>
        <taxon>Micrococcales</taxon>
        <taxon>Ruaniaceae</taxon>
        <taxon>Occultella</taxon>
    </lineage>
</organism>
<feature type="domain" description="Carbohydrate kinase PfkB" evidence="5">
    <location>
        <begin position="6"/>
        <end position="317"/>
    </location>
</feature>
<dbReference type="SUPFAM" id="SSF53613">
    <property type="entry name" value="Ribokinase-like"/>
    <property type="match status" value="1"/>
</dbReference>
<dbReference type="InterPro" id="IPR029056">
    <property type="entry name" value="Ribokinase-like"/>
</dbReference>
<dbReference type="Pfam" id="PF00294">
    <property type="entry name" value="PfkB"/>
    <property type="match status" value="1"/>
</dbReference>
<dbReference type="PROSITE" id="PS00584">
    <property type="entry name" value="PFKB_KINASES_2"/>
    <property type="match status" value="1"/>
</dbReference>
<dbReference type="InterPro" id="IPR002173">
    <property type="entry name" value="Carboh/pur_kinase_PfkB_CS"/>
</dbReference>
<comment type="caution">
    <text evidence="6">The sequence shown here is derived from an EMBL/GenBank/DDBJ whole genome shotgun (WGS) entry which is preliminary data.</text>
</comment>
<protein>
    <submittedName>
        <fullName evidence="6">Sugar kinase</fullName>
    </submittedName>
</protein>
<dbReference type="InterPro" id="IPR052700">
    <property type="entry name" value="Carb_kinase_PfkB-like"/>
</dbReference>
<sequence length="333" mass="34304">MHSRTLVTFGETMGRLDADGIGLLDGVRPLSLKLAGAESNVAIAAARLGADVTWVGRVGPDGVGDLIERRLRGEGVRTRALRDAAFTGLMISSRRTSAGVRVDYHRAGSAGSRLRPSDLPRDLIAGAGVLHVTGITPALSAGAREATFYAVEVARAAGVTVSLDINHRAKLWSAQEAAPVLRDLVRLADLVFAGPEEARLVLHPATEDDRTVAPEADNGADRARSSLALAHAVAALGPATVVIKDGPRGAVAVVEGGEHLAPPVPVQAVDPVGAGDAFVGGYLADLLAGADPGQCLTTAARTGAYAVTVPGDCEHLPYRHELTAFAAAEDVAR</sequence>
<dbReference type="Gene3D" id="3.40.1190.20">
    <property type="match status" value="1"/>
</dbReference>
<evidence type="ECO:0000259" key="5">
    <source>
        <dbReference type="Pfam" id="PF00294"/>
    </source>
</evidence>
<evidence type="ECO:0000256" key="1">
    <source>
        <dbReference type="ARBA" id="ARBA00010688"/>
    </source>
</evidence>